<feature type="domain" description="4Fe-4S ferredoxin-type" evidence="9">
    <location>
        <begin position="510"/>
        <end position="540"/>
    </location>
</feature>
<dbReference type="STRING" id="1679444.PYTT_2051"/>
<proteinExistence type="predicted"/>
<feature type="domain" description="4Fe-4S ferredoxin-type" evidence="9">
    <location>
        <begin position="260"/>
        <end position="286"/>
    </location>
</feature>
<keyword evidence="1" id="KW-0813">Transport</keyword>
<dbReference type="PANTHER" id="PTHR30176:SF3">
    <property type="entry name" value="FERREDOXIN-TYPE PROTEIN NAPH"/>
    <property type="match status" value="1"/>
</dbReference>
<dbReference type="CDD" id="cd10549">
    <property type="entry name" value="MtMvhB_like"/>
    <property type="match status" value="1"/>
</dbReference>
<name>A0A1C7PED9_9BACT</name>
<feature type="transmembrane region" description="Helical" evidence="8">
    <location>
        <begin position="182"/>
        <end position="204"/>
    </location>
</feature>
<dbReference type="Proteomes" id="UP000176204">
    <property type="component" value="Chromosome I"/>
</dbReference>
<dbReference type="PROSITE" id="PS00198">
    <property type="entry name" value="4FE4S_FER_1"/>
    <property type="match status" value="3"/>
</dbReference>
<sequence>MLSTFRRLAALAVLVLFFCTFINLKNEEPGETANWLQSIQFVPAWLGTVSGKTWALATLIGLIAATLLFGRVYCSFLCPLGILQDIAIRARKLYNKLLGRKQTGKTVRYTQPVPYVRYAVLLATIAAMTGGSALLLTWLDPYTIAARFAAGYVNPLAANVNNLLLDTPLAAPLALTHMPPDWMRYGLLLIPIAAFILLPLAFAWQRGRLYCNTLCPVGALLGLISRRPLFRLSVDSASCVKCGNCLKACKAHCIDLKTHEIDTGRCINCYNCVTSCDAHGLRPRFTNPFKRRTAPAAKPAAQPQAKPAAAPDMARRAFLGSTILGASAMLSSCKRDDISGASLDPAKTGTNAGHAATPPGSKNLDFFLDRCTGCGLCITACPTHVLQPSYTTHGLKGFMKPYMNFTKGFCNFDCNICGTVCPEGAIAKLPLPDKKKIQIALAEFHRDRCVVQQNRTECGACTEHCPTKALFTVEETFPILHPDKCNGCGKCIRICPQEALSVQTDADGNETAVLDNKKCIACGKCATACRKRQAISLQKLLIPQMDNKLCIGCGACTYACPVRPDRAMTMTPRLVQLEAVQKIEAPAENPVSTEEFPF</sequence>
<evidence type="ECO:0000313" key="10">
    <source>
        <dbReference type="EMBL" id="SEH95604.1"/>
    </source>
</evidence>
<dbReference type="RefSeq" id="WP_067773126.1">
    <property type="nucleotide sequence ID" value="NZ_LIGX01000009.1"/>
</dbReference>
<dbReference type="PROSITE" id="PS51379">
    <property type="entry name" value="4FE4S_FER_2"/>
    <property type="match status" value="8"/>
</dbReference>
<evidence type="ECO:0000313" key="11">
    <source>
        <dbReference type="Proteomes" id="UP000176204"/>
    </source>
</evidence>
<dbReference type="KEGG" id="agl:PYTT_2051"/>
<dbReference type="InterPro" id="IPR017896">
    <property type="entry name" value="4Fe4S_Fe-S-bd"/>
</dbReference>
<dbReference type="InterPro" id="IPR051684">
    <property type="entry name" value="Electron_Trans/Redox"/>
</dbReference>
<keyword evidence="8" id="KW-0472">Membrane</keyword>
<dbReference type="GO" id="GO:0005886">
    <property type="term" value="C:plasma membrane"/>
    <property type="evidence" value="ECO:0007669"/>
    <property type="project" value="TreeGrafter"/>
</dbReference>
<dbReference type="Pfam" id="PF14697">
    <property type="entry name" value="Fer4_21"/>
    <property type="match status" value="1"/>
</dbReference>
<reference evidence="11" key="1">
    <citation type="submission" date="2016-09" db="EMBL/GenBank/DDBJ databases">
        <authorList>
            <person name="Koehorst J."/>
        </authorList>
    </citation>
    <scope>NUCLEOTIDE SEQUENCE [LARGE SCALE GENOMIC DNA]</scope>
</reference>
<dbReference type="Pfam" id="PF12798">
    <property type="entry name" value="Fer4_3"/>
    <property type="match status" value="1"/>
</dbReference>
<accession>A0A1C7PED9</accession>
<evidence type="ECO:0000256" key="6">
    <source>
        <dbReference type="ARBA" id="ARBA00023014"/>
    </source>
</evidence>
<dbReference type="EMBL" id="LT629973">
    <property type="protein sequence ID" value="SEH95604.1"/>
    <property type="molecule type" value="Genomic_DNA"/>
</dbReference>
<keyword evidence="8" id="KW-0812">Transmembrane</keyword>
<dbReference type="Pfam" id="PF00037">
    <property type="entry name" value="Fer4"/>
    <property type="match status" value="2"/>
</dbReference>
<organism evidence="10 11">
    <name type="scientific">Akkermansia glycaniphila</name>
    <dbReference type="NCBI Taxonomy" id="1679444"/>
    <lineage>
        <taxon>Bacteria</taxon>
        <taxon>Pseudomonadati</taxon>
        <taxon>Verrucomicrobiota</taxon>
        <taxon>Verrucomicrobiia</taxon>
        <taxon>Verrucomicrobiales</taxon>
        <taxon>Akkermansiaceae</taxon>
        <taxon>Akkermansia</taxon>
    </lineage>
</organism>
<evidence type="ECO:0000256" key="1">
    <source>
        <dbReference type="ARBA" id="ARBA00022448"/>
    </source>
</evidence>
<protein>
    <submittedName>
        <fullName evidence="10">4fe-4s dicluster domain</fullName>
    </submittedName>
</protein>
<keyword evidence="4" id="KW-0249">Electron transport</keyword>
<feature type="domain" description="4Fe-4S ferredoxin-type" evidence="9">
    <location>
        <begin position="476"/>
        <end position="505"/>
    </location>
</feature>
<evidence type="ECO:0000256" key="2">
    <source>
        <dbReference type="ARBA" id="ARBA00022485"/>
    </source>
</evidence>
<gene>
    <name evidence="10" type="ORF">PYTT_2051</name>
</gene>
<evidence type="ECO:0000256" key="3">
    <source>
        <dbReference type="ARBA" id="ARBA00022723"/>
    </source>
</evidence>
<dbReference type="AlphaFoldDB" id="A0A1C7PED9"/>
<dbReference type="CDD" id="cd16373">
    <property type="entry name" value="DMSOR_beta_like"/>
    <property type="match status" value="1"/>
</dbReference>
<feature type="domain" description="4Fe-4S ferredoxin-type" evidence="9">
    <location>
        <begin position="230"/>
        <end position="259"/>
    </location>
</feature>
<dbReference type="Gene3D" id="3.30.70.20">
    <property type="match status" value="4"/>
</dbReference>
<evidence type="ECO:0000256" key="7">
    <source>
        <dbReference type="SAM" id="MobiDB-lite"/>
    </source>
</evidence>
<dbReference type="InterPro" id="IPR017900">
    <property type="entry name" value="4Fe4S_Fe_S_CS"/>
</dbReference>
<evidence type="ECO:0000259" key="9">
    <source>
        <dbReference type="PROSITE" id="PS51379"/>
    </source>
</evidence>
<evidence type="ECO:0000256" key="5">
    <source>
        <dbReference type="ARBA" id="ARBA00023004"/>
    </source>
</evidence>
<keyword evidence="11" id="KW-1185">Reference proteome</keyword>
<feature type="transmembrane region" description="Helical" evidence="8">
    <location>
        <begin position="54"/>
        <end position="83"/>
    </location>
</feature>
<feature type="compositionally biased region" description="Low complexity" evidence="7">
    <location>
        <begin position="294"/>
        <end position="311"/>
    </location>
</feature>
<keyword evidence="2" id="KW-0004">4Fe-4S</keyword>
<dbReference type="GO" id="GO:0051539">
    <property type="term" value="F:4 iron, 4 sulfur cluster binding"/>
    <property type="evidence" value="ECO:0007669"/>
    <property type="project" value="UniProtKB-KW"/>
</dbReference>
<keyword evidence="6" id="KW-0411">Iron-sulfur</keyword>
<feature type="domain" description="4Fe-4S ferredoxin-type" evidence="9">
    <location>
        <begin position="362"/>
        <end position="391"/>
    </location>
</feature>
<dbReference type="GO" id="GO:0046872">
    <property type="term" value="F:metal ion binding"/>
    <property type="evidence" value="ECO:0007669"/>
    <property type="project" value="UniProtKB-KW"/>
</dbReference>
<keyword evidence="3" id="KW-0479">Metal-binding</keyword>
<feature type="domain" description="4Fe-4S ferredoxin-type" evidence="9">
    <location>
        <begin position="440"/>
        <end position="475"/>
    </location>
</feature>
<dbReference type="OrthoDB" id="9810688at2"/>
<keyword evidence="8" id="KW-1133">Transmembrane helix</keyword>
<evidence type="ECO:0000256" key="4">
    <source>
        <dbReference type="ARBA" id="ARBA00022982"/>
    </source>
</evidence>
<feature type="transmembrane region" description="Helical" evidence="8">
    <location>
        <begin position="115"/>
        <end position="139"/>
    </location>
</feature>
<dbReference type="Pfam" id="PF12801">
    <property type="entry name" value="Fer4_5"/>
    <property type="match status" value="2"/>
</dbReference>
<evidence type="ECO:0000256" key="8">
    <source>
        <dbReference type="SAM" id="Phobius"/>
    </source>
</evidence>
<keyword evidence="5" id="KW-0408">Iron</keyword>
<feature type="region of interest" description="Disordered" evidence="7">
    <location>
        <begin position="292"/>
        <end position="311"/>
    </location>
</feature>
<dbReference type="SUPFAM" id="SSF54862">
    <property type="entry name" value="4Fe-4S ferredoxins"/>
    <property type="match status" value="2"/>
</dbReference>
<feature type="domain" description="4Fe-4S ferredoxin-type" evidence="9">
    <location>
        <begin position="399"/>
        <end position="431"/>
    </location>
</feature>
<dbReference type="PANTHER" id="PTHR30176">
    <property type="entry name" value="FERREDOXIN-TYPE PROTEIN NAPH"/>
    <property type="match status" value="1"/>
</dbReference>
<feature type="domain" description="4Fe-4S ferredoxin-type" evidence="9">
    <location>
        <begin position="541"/>
        <end position="573"/>
    </location>
</feature>